<dbReference type="Proteomes" id="UP001341840">
    <property type="component" value="Unassembled WGS sequence"/>
</dbReference>
<evidence type="ECO:0000313" key="3">
    <source>
        <dbReference type="Proteomes" id="UP001341840"/>
    </source>
</evidence>
<gene>
    <name evidence="2" type="ORF">PIB30_089831</name>
</gene>
<dbReference type="EMBL" id="JASCZI010182943">
    <property type="protein sequence ID" value="MED6188848.1"/>
    <property type="molecule type" value="Genomic_DNA"/>
</dbReference>
<accession>A0ABU6WW20</accession>
<evidence type="ECO:0000313" key="2">
    <source>
        <dbReference type="EMBL" id="MED6188848.1"/>
    </source>
</evidence>
<feature type="region of interest" description="Disordered" evidence="1">
    <location>
        <begin position="1"/>
        <end position="23"/>
    </location>
</feature>
<evidence type="ECO:0000256" key="1">
    <source>
        <dbReference type="SAM" id="MobiDB-lite"/>
    </source>
</evidence>
<reference evidence="2 3" key="1">
    <citation type="journal article" date="2023" name="Plants (Basel)">
        <title>Bridging the Gap: Combining Genomics and Transcriptomics Approaches to Understand Stylosanthes scabra, an Orphan Legume from the Brazilian Caatinga.</title>
        <authorList>
            <person name="Ferreira-Neto J.R.C."/>
            <person name="da Silva M.D."/>
            <person name="Binneck E."/>
            <person name="de Melo N.F."/>
            <person name="da Silva R.H."/>
            <person name="de Melo A.L.T.M."/>
            <person name="Pandolfi V."/>
            <person name="Bustamante F.O."/>
            <person name="Brasileiro-Vidal A.C."/>
            <person name="Benko-Iseppon A.M."/>
        </authorList>
    </citation>
    <scope>NUCLEOTIDE SEQUENCE [LARGE SCALE GENOMIC DNA]</scope>
    <source>
        <tissue evidence="2">Leaves</tissue>
    </source>
</reference>
<proteinExistence type="predicted"/>
<comment type="caution">
    <text evidence="2">The sequence shown here is derived from an EMBL/GenBank/DDBJ whole genome shotgun (WGS) entry which is preliminary data.</text>
</comment>
<protein>
    <submittedName>
        <fullName evidence="2">Uncharacterized protein</fullName>
    </submittedName>
</protein>
<name>A0ABU6WW20_9FABA</name>
<sequence>MKAKLLQQPQLDPETTKSQTEQEITAVSAEIQVKIEEDQEIQAEIDEDPEIKHKTANQQFNKEELEEDLVSTHPFIFDSKSQAEAELAVDWENSTEISDPDQAKVQYLDPNPATLINNPEIQSHIQTPISLIQIQRFLPDVEIREDD</sequence>
<keyword evidence="3" id="KW-1185">Reference proteome</keyword>
<organism evidence="2 3">
    <name type="scientific">Stylosanthes scabra</name>
    <dbReference type="NCBI Taxonomy" id="79078"/>
    <lineage>
        <taxon>Eukaryota</taxon>
        <taxon>Viridiplantae</taxon>
        <taxon>Streptophyta</taxon>
        <taxon>Embryophyta</taxon>
        <taxon>Tracheophyta</taxon>
        <taxon>Spermatophyta</taxon>
        <taxon>Magnoliopsida</taxon>
        <taxon>eudicotyledons</taxon>
        <taxon>Gunneridae</taxon>
        <taxon>Pentapetalae</taxon>
        <taxon>rosids</taxon>
        <taxon>fabids</taxon>
        <taxon>Fabales</taxon>
        <taxon>Fabaceae</taxon>
        <taxon>Papilionoideae</taxon>
        <taxon>50 kb inversion clade</taxon>
        <taxon>dalbergioids sensu lato</taxon>
        <taxon>Dalbergieae</taxon>
        <taxon>Pterocarpus clade</taxon>
        <taxon>Stylosanthes</taxon>
    </lineage>
</organism>